<evidence type="ECO:0000313" key="2">
    <source>
        <dbReference type="EMBL" id="MBV6343590.1"/>
    </source>
</evidence>
<dbReference type="InterPro" id="IPR046453">
    <property type="entry name" value="GpA_ATPase"/>
</dbReference>
<proteinExistence type="predicted"/>
<evidence type="ECO:0000313" key="3">
    <source>
        <dbReference type="Proteomes" id="UP001196980"/>
    </source>
</evidence>
<dbReference type="Proteomes" id="UP001196980">
    <property type="component" value="Unassembled WGS sequence"/>
</dbReference>
<name>A0ABS6S417_9BACT</name>
<keyword evidence="3" id="KW-1185">Reference proteome</keyword>
<gene>
    <name evidence="2" type="ORF">HWQ67_18645</name>
</gene>
<evidence type="ECO:0000259" key="1">
    <source>
        <dbReference type="Pfam" id="PF05876"/>
    </source>
</evidence>
<organism evidence="2 3">
    <name type="scientific">Candidatus Magnetobacterium casense</name>
    <dbReference type="NCBI Taxonomy" id="1455061"/>
    <lineage>
        <taxon>Bacteria</taxon>
        <taxon>Pseudomonadati</taxon>
        <taxon>Nitrospirota</taxon>
        <taxon>Thermodesulfovibrionia</taxon>
        <taxon>Thermodesulfovibrionales</taxon>
        <taxon>Candidatus Magnetobacteriaceae</taxon>
        <taxon>Candidatus Magnetobacterium</taxon>
    </lineage>
</organism>
<dbReference type="EMBL" id="JABXWD010000681">
    <property type="protein sequence ID" value="MBV6343590.1"/>
    <property type="molecule type" value="Genomic_DNA"/>
</dbReference>
<accession>A0ABS6S417</accession>
<reference evidence="2 3" key="1">
    <citation type="journal article" date="2020" name="J Geophys Res Biogeosci">
        <title>Magnetotaxis as an Adaptation to Enable Bacterial Shuttling of Microbial Sulfur and Sulfur Cycling Across Aquatic Oxic#Anoxic Interfaces.</title>
        <authorList>
            <person name="Li J."/>
            <person name="Liu P."/>
            <person name="Wang J."/>
            <person name="Roberts A.P."/>
            <person name="Pan Y."/>
        </authorList>
    </citation>
    <scope>NUCLEOTIDE SEQUENCE [LARGE SCALE GENOMIC DNA]</scope>
    <source>
        <strain evidence="2 3">MYR-1_YQ</strain>
    </source>
</reference>
<feature type="domain" description="Phage terminase large subunit GpA ATPase" evidence="1">
    <location>
        <begin position="59"/>
        <end position="269"/>
    </location>
</feature>
<dbReference type="RefSeq" id="WP_218254208.1">
    <property type="nucleotide sequence ID" value="NZ_JABXWD010000681.1"/>
</dbReference>
<dbReference type="Pfam" id="PF05876">
    <property type="entry name" value="GpA_ATPase"/>
    <property type="match status" value="1"/>
</dbReference>
<sequence length="328" mass="37872">MSVTTESKKAIIRKFESDDDDLLFVGRMLHRTHKNIIPSIPYKSPLWWLYTDENPVKHIKKAVQIGVSEWLIVTAIQKASKGLNVIYVLPTFTLKNQFVQDRLNKSIMYSRFYQKLLSLGDKRMVESLTLKQFGEGSIIFAGSNTTVSFISHPGDLLIIDEEDECHAENLVMAEERLAKSTYKGVIRVGNPRYINTGIDYQFNQSDKKEWFQKHECGEWIQLDFFKQVVREAELRGGGRTYVLCDKEWEEECGRDIYMICQHCGRPIDRFQPGEFIPQVKKSISGYHMSSLFAGELSIQKIDVLIFLLISLSLVIEYYAPDGECQLIF</sequence>
<protein>
    <submittedName>
        <fullName evidence="2">Phage terminase large subunit family protein</fullName>
    </submittedName>
</protein>
<comment type="caution">
    <text evidence="2">The sequence shown here is derived from an EMBL/GenBank/DDBJ whole genome shotgun (WGS) entry which is preliminary data.</text>
</comment>